<name>A0A6J5ZZV9_9ZZZZ</name>
<gene>
    <name evidence="1" type="ORF">UFOPK3522_01766</name>
</gene>
<dbReference type="EMBL" id="CAESAO010000242">
    <property type="protein sequence ID" value="CAB4347625.1"/>
    <property type="molecule type" value="Genomic_DNA"/>
</dbReference>
<sequence>MQHSFDAFAVDVGPEPFEILRTGRIAARQLRFVADFALAFSDCLQIFALRFGDNREVTDLVEAEAFRVAFKDSHRFSDYFRHRFGAVVVANDAAGDSGCPGANQRTLEHNHVRLIAAGSQFLREVPSRRETVNATADHDQARRGRQVFRRHRLILDLCPACTAKRFCGLMV</sequence>
<accession>A0A6J5ZZV9</accession>
<reference evidence="1" key="1">
    <citation type="submission" date="2020-05" db="EMBL/GenBank/DDBJ databases">
        <authorList>
            <person name="Chiriac C."/>
            <person name="Salcher M."/>
            <person name="Ghai R."/>
            <person name="Kavagutti S V."/>
        </authorList>
    </citation>
    <scope>NUCLEOTIDE SEQUENCE</scope>
</reference>
<evidence type="ECO:0000313" key="1">
    <source>
        <dbReference type="EMBL" id="CAB4347625.1"/>
    </source>
</evidence>
<dbReference type="AlphaFoldDB" id="A0A6J5ZZV9"/>
<protein>
    <submittedName>
        <fullName evidence="1">Unannotated protein</fullName>
    </submittedName>
</protein>
<proteinExistence type="predicted"/>
<organism evidence="1">
    <name type="scientific">freshwater metagenome</name>
    <dbReference type="NCBI Taxonomy" id="449393"/>
    <lineage>
        <taxon>unclassified sequences</taxon>
        <taxon>metagenomes</taxon>
        <taxon>ecological metagenomes</taxon>
    </lineage>
</organism>